<dbReference type="SUPFAM" id="SSF51621">
    <property type="entry name" value="Phosphoenolpyruvate/pyruvate domain"/>
    <property type="match status" value="1"/>
</dbReference>
<dbReference type="AlphaFoldDB" id="A0A372ENM1"/>
<dbReference type="InterPro" id="IPR015813">
    <property type="entry name" value="Pyrv/PenolPyrv_kinase-like_dom"/>
</dbReference>
<dbReference type="InterPro" id="IPR039556">
    <property type="entry name" value="ICL/PEPM"/>
</dbReference>
<keyword evidence="2" id="KW-1185">Reference proteome</keyword>
<protein>
    <submittedName>
        <fullName evidence="1">Isocitrate lyase/phosphoenolpyruvate mutase family protein</fullName>
    </submittedName>
</protein>
<dbReference type="Pfam" id="PF13714">
    <property type="entry name" value="PEP_mutase"/>
    <property type="match status" value="1"/>
</dbReference>
<dbReference type="GO" id="GO:0016829">
    <property type="term" value="F:lyase activity"/>
    <property type="evidence" value="ECO:0007669"/>
    <property type="project" value="UniProtKB-KW"/>
</dbReference>
<dbReference type="Proteomes" id="UP000261931">
    <property type="component" value="Unassembled WGS sequence"/>
</dbReference>
<dbReference type="CDD" id="cd00377">
    <property type="entry name" value="ICL_PEPM"/>
    <property type="match status" value="1"/>
</dbReference>
<dbReference type="PANTHER" id="PTHR42905:SF16">
    <property type="entry name" value="CARBOXYPHOSPHONOENOLPYRUVATE PHOSPHONOMUTASE-LIKE PROTEIN (AFU_ORTHOLOGUE AFUA_5G07230)"/>
    <property type="match status" value="1"/>
</dbReference>
<sequence length="272" mass="28524">MTAMAERAERFVELHRRGCFIVPNPWDRGSAVLLAGQGFQALASSSAGHAFALGLPDGGLGRERTIAHVRDLAQATALPLTADLENGFGDDPQDCADTVRAAAEAGVVGGSIEDATGRADDPIYPFDAAVARVRAAVRAARALPHPFVLTARAENLLWGRPDLDDTIRRLQAFAEAGADVLYAPGLKTAEQVERVVRAVAPRPVNVVMGLAGGTLTRAELERLGVRRISVGSSLARAAYAALLKAGEEMNGPGSFGYAAGLPGLGAFNQMFR</sequence>
<comment type="caution">
    <text evidence="1">The sequence shown here is derived from an EMBL/GenBank/DDBJ whole genome shotgun (WGS) entry which is preliminary data.</text>
</comment>
<organism evidence="1 2">
    <name type="scientific">Hydrogenophaga borbori</name>
    <dbReference type="NCBI Taxonomy" id="2294117"/>
    <lineage>
        <taxon>Bacteria</taxon>
        <taxon>Pseudomonadati</taxon>
        <taxon>Pseudomonadota</taxon>
        <taxon>Betaproteobacteria</taxon>
        <taxon>Burkholderiales</taxon>
        <taxon>Comamonadaceae</taxon>
        <taxon>Hydrogenophaga</taxon>
    </lineage>
</organism>
<dbReference type="EMBL" id="QVLS01000002">
    <property type="protein sequence ID" value="RFP81267.1"/>
    <property type="molecule type" value="Genomic_DNA"/>
</dbReference>
<dbReference type="PANTHER" id="PTHR42905">
    <property type="entry name" value="PHOSPHOENOLPYRUVATE CARBOXYLASE"/>
    <property type="match status" value="1"/>
</dbReference>
<dbReference type="InterPro" id="IPR040442">
    <property type="entry name" value="Pyrv_kinase-like_dom_sf"/>
</dbReference>
<dbReference type="Gene3D" id="6.10.250.2750">
    <property type="match status" value="1"/>
</dbReference>
<accession>A0A372ENM1</accession>
<name>A0A372ENM1_9BURK</name>
<reference evidence="1 2" key="1">
    <citation type="submission" date="2018-08" db="EMBL/GenBank/DDBJ databases">
        <title>Hydrogenophaga sp. LA-38 isolated from sludge.</title>
        <authorList>
            <person name="Im W.-T."/>
        </authorList>
    </citation>
    <scope>NUCLEOTIDE SEQUENCE [LARGE SCALE GENOMIC DNA]</scope>
    <source>
        <strain evidence="1 2">LA-38</strain>
    </source>
</reference>
<keyword evidence="1" id="KW-0456">Lyase</keyword>
<gene>
    <name evidence="1" type="ORF">DY262_05740</name>
</gene>
<evidence type="ECO:0000313" key="2">
    <source>
        <dbReference type="Proteomes" id="UP000261931"/>
    </source>
</evidence>
<keyword evidence="1" id="KW-0670">Pyruvate</keyword>
<dbReference type="Gene3D" id="3.20.20.60">
    <property type="entry name" value="Phosphoenolpyruvate-binding domains"/>
    <property type="match status" value="1"/>
</dbReference>
<evidence type="ECO:0000313" key="1">
    <source>
        <dbReference type="EMBL" id="RFP81267.1"/>
    </source>
</evidence>
<dbReference type="RefSeq" id="WP_116957978.1">
    <property type="nucleotide sequence ID" value="NZ_QVLS01000002.1"/>
</dbReference>
<proteinExistence type="predicted"/>